<proteinExistence type="predicted"/>
<evidence type="ECO:0000313" key="2">
    <source>
        <dbReference type="Proteomes" id="UP000314294"/>
    </source>
</evidence>
<evidence type="ECO:0000313" key="1">
    <source>
        <dbReference type="EMBL" id="TNN68904.1"/>
    </source>
</evidence>
<dbReference type="Proteomes" id="UP000314294">
    <property type="component" value="Unassembled WGS sequence"/>
</dbReference>
<name>A0A4Z2HV68_9TELE</name>
<organism evidence="1 2">
    <name type="scientific">Liparis tanakae</name>
    <name type="common">Tanaka's snailfish</name>
    <dbReference type="NCBI Taxonomy" id="230148"/>
    <lineage>
        <taxon>Eukaryota</taxon>
        <taxon>Metazoa</taxon>
        <taxon>Chordata</taxon>
        <taxon>Craniata</taxon>
        <taxon>Vertebrata</taxon>
        <taxon>Euteleostomi</taxon>
        <taxon>Actinopterygii</taxon>
        <taxon>Neopterygii</taxon>
        <taxon>Teleostei</taxon>
        <taxon>Neoteleostei</taxon>
        <taxon>Acanthomorphata</taxon>
        <taxon>Eupercaria</taxon>
        <taxon>Perciformes</taxon>
        <taxon>Cottioidei</taxon>
        <taxon>Cottales</taxon>
        <taxon>Liparidae</taxon>
        <taxon>Liparis</taxon>
    </lineage>
</organism>
<protein>
    <submittedName>
        <fullName evidence="1">Uncharacterized protein</fullName>
    </submittedName>
</protein>
<comment type="caution">
    <text evidence="1">The sequence shown here is derived from an EMBL/GenBank/DDBJ whole genome shotgun (WGS) entry which is preliminary data.</text>
</comment>
<keyword evidence="2" id="KW-1185">Reference proteome</keyword>
<accession>A0A4Z2HV68</accession>
<dbReference type="EMBL" id="SRLO01000183">
    <property type="protein sequence ID" value="TNN68904.1"/>
    <property type="molecule type" value="Genomic_DNA"/>
</dbReference>
<reference evidence="1 2" key="1">
    <citation type="submission" date="2019-03" db="EMBL/GenBank/DDBJ databases">
        <title>First draft genome of Liparis tanakae, snailfish: a comprehensive survey of snailfish specific genes.</title>
        <authorList>
            <person name="Kim W."/>
            <person name="Song I."/>
            <person name="Jeong J.-H."/>
            <person name="Kim D."/>
            <person name="Kim S."/>
            <person name="Ryu S."/>
            <person name="Song J.Y."/>
            <person name="Lee S.K."/>
        </authorList>
    </citation>
    <scope>NUCLEOTIDE SEQUENCE [LARGE SCALE GENOMIC DNA]</scope>
    <source>
        <tissue evidence="1">Muscle</tissue>
    </source>
</reference>
<sequence>MTTSITRLSANRIFQVLQMQLPSSTRWSSHSPGDLTFPFPQTDGQAEITAVQAPNLHSPHMPDRGEEIITGFTAFSLPRPMAQPRQQIIATAPKDMGYSRQGKKDILQG</sequence>
<gene>
    <name evidence="1" type="ORF">EYF80_020939</name>
</gene>
<dbReference type="AlphaFoldDB" id="A0A4Z2HV68"/>